<evidence type="ECO:0000313" key="2">
    <source>
        <dbReference type="Proteomes" id="UP000823900"/>
    </source>
</evidence>
<sequence length="225" mass="26211">MRRIVDLTLPIIEHWRYGIHFSLVKSHENGDPFQITGYPLQSHWFTHIDFPRHFDPNGLTSDDYPISDYAITDCLVLDLTDVPENTGITAEMLEKANEPFKDKHYDSILIRTDRAKHVDWKTKEFWDNSQWVTEDGGVWIKNYAPKIVGYDFPQDYVIRIRDPKPGQDMRQPVHEHVLVEGKILQIEYMTNLWEIKSPTCQLIALPINTQHSDGGTIRVIAVVEE</sequence>
<dbReference type="EMBL" id="DWZA01000028">
    <property type="protein sequence ID" value="HJA70571.1"/>
    <property type="molecule type" value="Genomic_DNA"/>
</dbReference>
<dbReference type="GO" id="GO:0004061">
    <property type="term" value="F:arylformamidase activity"/>
    <property type="evidence" value="ECO:0007669"/>
    <property type="project" value="InterPro"/>
</dbReference>
<reference evidence="1" key="1">
    <citation type="journal article" date="2021" name="PeerJ">
        <title>Extensive microbial diversity within the chicken gut microbiome revealed by metagenomics and culture.</title>
        <authorList>
            <person name="Gilroy R."/>
            <person name="Ravi A."/>
            <person name="Getino M."/>
            <person name="Pursley I."/>
            <person name="Horton D.L."/>
            <person name="Alikhan N.F."/>
            <person name="Baker D."/>
            <person name="Gharbi K."/>
            <person name="Hall N."/>
            <person name="Watson M."/>
            <person name="Adriaenssens E.M."/>
            <person name="Foster-Nyarko E."/>
            <person name="Jarju S."/>
            <person name="Secka A."/>
            <person name="Antonio M."/>
            <person name="Oren A."/>
            <person name="Chaudhuri R.R."/>
            <person name="La Ragione R."/>
            <person name="Hildebrand F."/>
            <person name="Pallen M.J."/>
        </authorList>
    </citation>
    <scope>NUCLEOTIDE SEQUENCE</scope>
    <source>
        <strain evidence="1">CHK178-16964</strain>
    </source>
</reference>
<dbReference type="PANTHER" id="PTHR31118:SF12">
    <property type="entry name" value="CYCLASE-LIKE PROTEIN 2"/>
    <property type="match status" value="1"/>
</dbReference>
<reference evidence="1" key="2">
    <citation type="submission" date="2021-04" db="EMBL/GenBank/DDBJ databases">
        <authorList>
            <person name="Gilroy R."/>
        </authorList>
    </citation>
    <scope>NUCLEOTIDE SEQUENCE</scope>
    <source>
        <strain evidence="1">CHK178-16964</strain>
    </source>
</reference>
<name>A0A9D2KP26_9FIRM</name>
<dbReference type="PANTHER" id="PTHR31118">
    <property type="entry name" value="CYCLASE-LIKE PROTEIN 2"/>
    <property type="match status" value="1"/>
</dbReference>
<organism evidence="1 2">
    <name type="scientific">Candidatus Lachnoclostridium stercoravium</name>
    <dbReference type="NCBI Taxonomy" id="2838633"/>
    <lineage>
        <taxon>Bacteria</taxon>
        <taxon>Bacillati</taxon>
        <taxon>Bacillota</taxon>
        <taxon>Clostridia</taxon>
        <taxon>Lachnospirales</taxon>
        <taxon>Lachnospiraceae</taxon>
    </lineage>
</organism>
<dbReference type="SUPFAM" id="SSF102198">
    <property type="entry name" value="Putative cyclase"/>
    <property type="match status" value="1"/>
</dbReference>
<gene>
    <name evidence="1" type="ORF">IAA07_03190</name>
</gene>
<dbReference type="Gene3D" id="3.50.30.50">
    <property type="entry name" value="Putative cyclase"/>
    <property type="match status" value="1"/>
</dbReference>
<dbReference type="AlphaFoldDB" id="A0A9D2KP26"/>
<dbReference type="InterPro" id="IPR007325">
    <property type="entry name" value="KFase/CYL"/>
</dbReference>
<comment type="caution">
    <text evidence="1">The sequence shown here is derived from an EMBL/GenBank/DDBJ whole genome shotgun (WGS) entry which is preliminary data.</text>
</comment>
<evidence type="ECO:0000313" key="1">
    <source>
        <dbReference type="EMBL" id="HJA70571.1"/>
    </source>
</evidence>
<dbReference type="Pfam" id="PF04199">
    <property type="entry name" value="Cyclase"/>
    <property type="match status" value="1"/>
</dbReference>
<dbReference type="InterPro" id="IPR037175">
    <property type="entry name" value="KFase_sf"/>
</dbReference>
<proteinExistence type="predicted"/>
<dbReference type="GO" id="GO:0019441">
    <property type="term" value="P:L-tryptophan catabolic process to kynurenine"/>
    <property type="evidence" value="ECO:0007669"/>
    <property type="project" value="InterPro"/>
</dbReference>
<dbReference type="Proteomes" id="UP000823900">
    <property type="component" value="Unassembled WGS sequence"/>
</dbReference>
<protein>
    <submittedName>
        <fullName evidence="1">Cyclase family protein</fullName>
    </submittedName>
</protein>
<accession>A0A9D2KP26</accession>